<dbReference type="Gene3D" id="3.40.50.300">
    <property type="entry name" value="P-loop containing nucleotide triphosphate hydrolases"/>
    <property type="match status" value="1"/>
</dbReference>
<evidence type="ECO:0000313" key="1">
    <source>
        <dbReference type="EMBL" id="KPC55208.1"/>
    </source>
</evidence>
<keyword evidence="2" id="KW-1185">Reference proteome</keyword>
<gene>
    <name evidence="1" type="ORF">WG78_01080</name>
</gene>
<protein>
    <submittedName>
        <fullName evidence="1">Uncharacterized protein</fullName>
    </submittedName>
</protein>
<evidence type="ECO:0000313" key="2">
    <source>
        <dbReference type="Proteomes" id="UP000037939"/>
    </source>
</evidence>
<sequence>MYDLTLAPTGPIRLEPGQRYWCAAPTRAEAETLLDLAAGLVQLNYPGRVAVLESNGGLLSNLRVWENLILPAWYQKIAPLPELEARFVTALQRLGIGDTEVERIATALPVTLERDRKRMLLLVRAAILRPGLMLLDQDMWGHCARSALLRPVLDELSANAAVLVIGQGAPEQAWGLHDLTLTPETT</sequence>
<dbReference type="STRING" id="857265.WG78_01080"/>
<dbReference type="Proteomes" id="UP000037939">
    <property type="component" value="Unassembled WGS sequence"/>
</dbReference>
<proteinExistence type="predicted"/>
<dbReference type="SUPFAM" id="SSF52540">
    <property type="entry name" value="P-loop containing nucleoside triphosphate hydrolases"/>
    <property type="match status" value="1"/>
</dbReference>
<dbReference type="InterPro" id="IPR027417">
    <property type="entry name" value="P-loop_NTPase"/>
</dbReference>
<dbReference type="OrthoDB" id="5394618at2"/>
<dbReference type="AlphaFoldDB" id="A0A0N0GR05"/>
<accession>A0A0N0GR05</accession>
<reference evidence="1 2" key="1">
    <citation type="submission" date="2015-07" db="EMBL/GenBank/DDBJ databases">
        <title>Draft genome sequence of the Amantichitinum ursilacus IGB-41, a new chitin-degrading bacterium.</title>
        <authorList>
            <person name="Kirstahler P."/>
            <person name="Guenther M."/>
            <person name="Grumaz C."/>
            <person name="Rupp S."/>
            <person name="Zibek S."/>
            <person name="Sohn K."/>
        </authorList>
    </citation>
    <scope>NUCLEOTIDE SEQUENCE [LARGE SCALE GENOMIC DNA]</scope>
    <source>
        <strain evidence="1 2">IGB-41</strain>
    </source>
</reference>
<comment type="caution">
    <text evidence="1">The sequence shown here is derived from an EMBL/GenBank/DDBJ whole genome shotgun (WGS) entry which is preliminary data.</text>
</comment>
<dbReference type="EMBL" id="LAQT01000001">
    <property type="protein sequence ID" value="KPC55208.1"/>
    <property type="molecule type" value="Genomic_DNA"/>
</dbReference>
<dbReference type="RefSeq" id="WP_053935929.1">
    <property type="nucleotide sequence ID" value="NZ_LAQT01000001.1"/>
</dbReference>
<organism evidence="1 2">
    <name type="scientific">Amantichitinum ursilacus</name>
    <dbReference type="NCBI Taxonomy" id="857265"/>
    <lineage>
        <taxon>Bacteria</taxon>
        <taxon>Pseudomonadati</taxon>
        <taxon>Pseudomonadota</taxon>
        <taxon>Betaproteobacteria</taxon>
        <taxon>Neisseriales</taxon>
        <taxon>Chitinibacteraceae</taxon>
        <taxon>Amantichitinum</taxon>
    </lineage>
</organism>
<name>A0A0N0GR05_9NEIS</name>